<evidence type="ECO:0000256" key="1">
    <source>
        <dbReference type="SAM" id="MobiDB-lite"/>
    </source>
</evidence>
<sequence length="159" mass="17526">MASYTNALERVQQKISEEAALLRPKKTDMAYKSKQLEFLDWCAILPGPETARPHTPSTIRQHLAPLTAASPIWLRERQLFALTSTTTMAALRSLKHPHGNHQSRQYQSPSSSPPSTTRLSNTTSPSKPLSLTPKKNAHGSTSLCTILPNILTKSLNSDV</sequence>
<feature type="region of interest" description="Disordered" evidence="1">
    <location>
        <begin position="96"/>
        <end position="139"/>
    </location>
</feature>
<reference evidence="2" key="1">
    <citation type="submission" date="2016-04" db="EMBL/GenBank/DDBJ databases">
        <authorList>
            <person name="Evans L.H."/>
            <person name="Alamgir A."/>
            <person name="Owens N."/>
            <person name="Weber N.D."/>
            <person name="Virtaneva K."/>
            <person name="Barbian K."/>
            <person name="Babar A."/>
            <person name="Rosenke K."/>
        </authorList>
    </citation>
    <scope>NUCLEOTIDE SEQUENCE [LARGE SCALE GENOMIC DNA]</scope>
    <source>
        <strain evidence="2">CBS 101.48</strain>
    </source>
</reference>
<dbReference type="Proteomes" id="UP000078561">
    <property type="component" value="Unassembled WGS sequence"/>
</dbReference>
<keyword evidence="3" id="KW-1185">Reference proteome</keyword>
<feature type="compositionally biased region" description="Low complexity" evidence="1">
    <location>
        <begin position="108"/>
        <end position="126"/>
    </location>
</feature>
<accession>A0A168Q4F4</accession>
<evidence type="ECO:0000313" key="3">
    <source>
        <dbReference type="Proteomes" id="UP000078561"/>
    </source>
</evidence>
<dbReference type="InParanoid" id="A0A168Q4F4"/>
<dbReference type="EMBL" id="LT554202">
    <property type="protein sequence ID" value="SAM03504.1"/>
    <property type="molecule type" value="Genomic_DNA"/>
</dbReference>
<evidence type="ECO:0000313" key="2">
    <source>
        <dbReference type="EMBL" id="SAM03504.1"/>
    </source>
</evidence>
<proteinExistence type="predicted"/>
<protein>
    <submittedName>
        <fullName evidence="2">Uncharacterized protein</fullName>
    </submittedName>
</protein>
<gene>
    <name evidence="2" type="primary">ABSGL_09345.1 scaffold 11175</name>
</gene>
<name>A0A168Q4F4_ABSGL</name>
<organism evidence="2">
    <name type="scientific">Absidia glauca</name>
    <name type="common">Pin mould</name>
    <dbReference type="NCBI Taxonomy" id="4829"/>
    <lineage>
        <taxon>Eukaryota</taxon>
        <taxon>Fungi</taxon>
        <taxon>Fungi incertae sedis</taxon>
        <taxon>Mucoromycota</taxon>
        <taxon>Mucoromycotina</taxon>
        <taxon>Mucoromycetes</taxon>
        <taxon>Mucorales</taxon>
        <taxon>Cunninghamellaceae</taxon>
        <taxon>Absidia</taxon>
    </lineage>
</organism>
<dbReference type="AlphaFoldDB" id="A0A168Q4F4"/>